<comment type="caution">
    <text evidence="1">The sequence shown here is derived from an EMBL/GenBank/DDBJ whole genome shotgun (WGS) entry which is preliminary data.</text>
</comment>
<reference evidence="1" key="1">
    <citation type="submission" date="2022-12" db="EMBL/GenBank/DDBJ databases">
        <authorList>
            <person name="Webb A."/>
        </authorList>
    </citation>
    <scope>NUCLEOTIDE SEQUENCE</scope>
    <source>
        <strain evidence="1">Pd1</strain>
    </source>
</reference>
<sequence>MSFLSPNDFNTEFSMLSHRSLSTGTTANNLAEVKSNVSLVTVSVSRRRLYLTLGVQGSFIAVTSFVVDEFGRPGEVEASGKVFLGDVLMRINETFISSIWTPSHVADIVNRAPRPMTLWFKRASWDILNGKA</sequence>
<protein>
    <recommendedName>
        <fullName evidence="3">PDZ domain-containing protein</fullName>
    </recommendedName>
</protein>
<dbReference type="Proteomes" id="UP001162029">
    <property type="component" value="Unassembled WGS sequence"/>
</dbReference>
<dbReference type="EMBL" id="CANTFM010002281">
    <property type="protein sequence ID" value="CAI5745431.1"/>
    <property type="molecule type" value="Genomic_DNA"/>
</dbReference>
<evidence type="ECO:0000313" key="2">
    <source>
        <dbReference type="Proteomes" id="UP001162029"/>
    </source>
</evidence>
<name>A0AAV0VCV8_9STRA</name>
<evidence type="ECO:0008006" key="3">
    <source>
        <dbReference type="Google" id="ProtNLM"/>
    </source>
</evidence>
<keyword evidence="2" id="KW-1185">Reference proteome</keyword>
<evidence type="ECO:0000313" key="1">
    <source>
        <dbReference type="EMBL" id="CAI5745431.1"/>
    </source>
</evidence>
<dbReference type="AlphaFoldDB" id="A0AAV0VCV8"/>
<proteinExistence type="predicted"/>
<accession>A0AAV0VCV8</accession>
<gene>
    <name evidence="1" type="ORF">PDE001_LOCUS10510</name>
</gene>
<organism evidence="1 2">
    <name type="scientific">Peronospora destructor</name>
    <dbReference type="NCBI Taxonomy" id="86335"/>
    <lineage>
        <taxon>Eukaryota</taxon>
        <taxon>Sar</taxon>
        <taxon>Stramenopiles</taxon>
        <taxon>Oomycota</taxon>
        <taxon>Peronosporomycetes</taxon>
        <taxon>Peronosporales</taxon>
        <taxon>Peronosporaceae</taxon>
        <taxon>Peronospora</taxon>
    </lineage>
</organism>